<keyword evidence="1" id="KW-1133">Transmembrane helix</keyword>
<feature type="transmembrane region" description="Helical" evidence="1">
    <location>
        <begin position="127"/>
        <end position="146"/>
    </location>
</feature>
<reference evidence="4" key="1">
    <citation type="journal article" date="2010" name="Science">
        <title>Signatures of adaptation to obligate biotrophy in the Hyaloperonospora arabidopsidis genome.</title>
        <authorList>
            <person name="Baxter L."/>
            <person name="Tripathy S."/>
            <person name="Ishaque N."/>
            <person name="Boot N."/>
            <person name="Cabral A."/>
            <person name="Kemen E."/>
            <person name="Thines M."/>
            <person name="Ah-Fong A."/>
            <person name="Anderson R."/>
            <person name="Badejoko W."/>
            <person name="Bittner-Eddy P."/>
            <person name="Boore J.L."/>
            <person name="Chibucos M.C."/>
            <person name="Coates M."/>
            <person name="Dehal P."/>
            <person name="Delehaunty K."/>
            <person name="Dong S."/>
            <person name="Downton P."/>
            <person name="Dumas B."/>
            <person name="Fabro G."/>
            <person name="Fronick C."/>
            <person name="Fuerstenberg S.I."/>
            <person name="Fulton L."/>
            <person name="Gaulin E."/>
            <person name="Govers F."/>
            <person name="Hughes L."/>
            <person name="Humphray S."/>
            <person name="Jiang R.H."/>
            <person name="Judelson H."/>
            <person name="Kamoun S."/>
            <person name="Kyung K."/>
            <person name="Meijer H."/>
            <person name="Minx P."/>
            <person name="Morris P."/>
            <person name="Nelson J."/>
            <person name="Phuntumart V."/>
            <person name="Qutob D."/>
            <person name="Rehmany A."/>
            <person name="Rougon-Cardoso A."/>
            <person name="Ryden P."/>
            <person name="Torto-Alalibo T."/>
            <person name="Studholme D."/>
            <person name="Wang Y."/>
            <person name="Win J."/>
            <person name="Wood J."/>
            <person name="Clifton S.W."/>
            <person name="Rogers J."/>
            <person name="Van den Ackerveken G."/>
            <person name="Jones J.D."/>
            <person name="McDowell J.M."/>
            <person name="Beynon J."/>
            <person name="Tyler B.M."/>
        </authorList>
    </citation>
    <scope>NUCLEOTIDE SEQUENCE [LARGE SCALE GENOMIC DNA]</scope>
    <source>
        <strain evidence="4">Emoy2</strain>
    </source>
</reference>
<dbReference type="Proteomes" id="UP000011713">
    <property type="component" value="Unassembled WGS sequence"/>
</dbReference>
<keyword evidence="1" id="KW-0472">Membrane</keyword>
<dbReference type="OMA" id="MHAYLSM"/>
<dbReference type="InParanoid" id="M4BMW0"/>
<dbReference type="Pfam" id="PF20479">
    <property type="entry name" value="TMEM128"/>
    <property type="match status" value="1"/>
</dbReference>
<evidence type="ECO:0000313" key="4">
    <source>
        <dbReference type="Proteomes" id="UP000011713"/>
    </source>
</evidence>
<accession>M4BMW0</accession>
<dbReference type="InterPro" id="IPR033579">
    <property type="entry name" value="TMEM128"/>
</dbReference>
<reference evidence="3" key="2">
    <citation type="submission" date="2015-06" db="UniProtKB">
        <authorList>
            <consortium name="EnsemblProtists"/>
        </authorList>
    </citation>
    <scope>IDENTIFICATION</scope>
    <source>
        <strain evidence="3">Emoy2</strain>
    </source>
</reference>
<sequence length="151" mass="17138">MDKLWSLVFLTVASLGLYEAQFVSEIVHAPHANRNFVHLGILFGTLLAVFGGYIEVYRSVLLGEHVKYESVKTATHGMLASMLASGLCLAVGMWPVWHWLTLPYLVMWSWGVIVQLLVILPPVLQRVVFVGAYCWFMYLYISMAFVRAQEK</sequence>
<keyword evidence="4" id="KW-1185">Reference proteome</keyword>
<protein>
    <recommendedName>
        <fullName evidence="5">Transmembrane protein 107</fullName>
    </recommendedName>
</protein>
<dbReference type="eggNOG" id="ENOG502S1EN">
    <property type="taxonomic scope" value="Eukaryota"/>
</dbReference>
<dbReference type="PANTHER" id="PTHR31134:SF1">
    <property type="entry name" value="TRANSMEMBRANE PROTEIN 128"/>
    <property type="match status" value="1"/>
</dbReference>
<feature type="signal peptide" evidence="2">
    <location>
        <begin position="1"/>
        <end position="20"/>
    </location>
</feature>
<evidence type="ECO:0000313" key="3">
    <source>
        <dbReference type="EnsemblProtists" id="HpaP807747"/>
    </source>
</evidence>
<feature type="transmembrane region" description="Helical" evidence="1">
    <location>
        <begin position="35"/>
        <end position="56"/>
    </location>
</feature>
<evidence type="ECO:0000256" key="2">
    <source>
        <dbReference type="SAM" id="SignalP"/>
    </source>
</evidence>
<dbReference type="EnsemblProtists" id="HpaT807747">
    <property type="protein sequence ID" value="HpaP807747"/>
    <property type="gene ID" value="HpaG807747"/>
</dbReference>
<dbReference type="AlphaFoldDB" id="M4BMW0"/>
<dbReference type="EMBL" id="JH598432">
    <property type="status" value="NOT_ANNOTATED_CDS"/>
    <property type="molecule type" value="Genomic_DNA"/>
</dbReference>
<dbReference type="VEuPathDB" id="FungiDB:HpaG807747"/>
<name>M4BMW0_HYAAE</name>
<dbReference type="PANTHER" id="PTHR31134">
    <property type="entry name" value="TRANSMEMBRANE PROTEIN 128"/>
    <property type="match status" value="1"/>
</dbReference>
<feature type="chain" id="PRO_5004049292" description="Transmembrane protein 107" evidence="2">
    <location>
        <begin position="21"/>
        <end position="151"/>
    </location>
</feature>
<keyword evidence="2" id="KW-0732">Signal</keyword>
<keyword evidence="1" id="KW-0812">Transmembrane</keyword>
<evidence type="ECO:0000256" key="1">
    <source>
        <dbReference type="SAM" id="Phobius"/>
    </source>
</evidence>
<dbReference type="HOGENOM" id="CLU_115637_0_0_1"/>
<organism evidence="3 4">
    <name type="scientific">Hyaloperonospora arabidopsidis (strain Emoy2)</name>
    <name type="common">Downy mildew agent</name>
    <name type="synonym">Peronospora arabidopsidis</name>
    <dbReference type="NCBI Taxonomy" id="559515"/>
    <lineage>
        <taxon>Eukaryota</taxon>
        <taxon>Sar</taxon>
        <taxon>Stramenopiles</taxon>
        <taxon>Oomycota</taxon>
        <taxon>Peronosporomycetes</taxon>
        <taxon>Peronosporales</taxon>
        <taxon>Peronosporaceae</taxon>
        <taxon>Hyaloperonospora</taxon>
    </lineage>
</organism>
<feature type="transmembrane region" description="Helical" evidence="1">
    <location>
        <begin position="102"/>
        <end position="120"/>
    </location>
</feature>
<proteinExistence type="predicted"/>
<feature type="transmembrane region" description="Helical" evidence="1">
    <location>
        <begin position="77"/>
        <end position="96"/>
    </location>
</feature>
<evidence type="ECO:0008006" key="5">
    <source>
        <dbReference type="Google" id="ProtNLM"/>
    </source>
</evidence>